<evidence type="ECO:0000313" key="2">
    <source>
        <dbReference type="Proteomes" id="UP000821837"/>
    </source>
</evidence>
<gene>
    <name evidence="1" type="ORF">HPB52_023983</name>
</gene>
<organism evidence="1 2">
    <name type="scientific">Rhipicephalus sanguineus</name>
    <name type="common">Brown dog tick</name>
    <name type="synonym">Ixodes sanguineus</name>
    <dbReference type="NCBI Taxonomy" id="34632"/>
    <lineage>
        <taxon>Eukaryota</taxon>
        <taxon>Metazoa</taxon>
        <taxon>Ecdysozoa</taxon>
        <taxon>Arthropoda</taxon>
        <taxon>Chelicerata</taxon>
        <taxon>Arachnida</taxon>
        <taxon>Acari</taxon>
        <taxon>Parasitiformes</taxon>
        <taxon>Ixodida</taxon>
        <taxon>Ixodoidea</taxon>
        <taxon>Ixodidae</taxon>
        <taxon>Rhipicephalinae</taxon>
        <taxon>Rhipicephalus</taxon>
        <taxon>Rhipicephalus</taxon>
    </lineage>
</organism>
<proteinExistence type="predicted"/>
<evidence type="ECO:0000313" key="1">
    <source>
        <dbReference type="EMBL" id="KAH7952548.1"/>
    </source>
</evidence>
<dbReference type="Proteomes" id="UP000821837">
    <property type="component" value="Chromosome 5"/>
</dbReference>
<reference evidence="1" key="1">
    <citation type="journal article" date="2020" name="Cell">
        <title>Large-Scale Comparative Analyses of Tick Genomes Elucidate Their Genetic Diversity and Vector Capacities.</title>
        <authorList>
            <consortium name="Tick Genome and Microbiome Consortium (TIGMIC)"/>
            <person name="Jia N."/>
            <person name="Wang J."/>
            <person name="Shi W."/>
            <person name="Du L."/>
            <person name="Sun Y."/>
            <person name="Zhan W."/>
            <person name="Jiang J.F."/>
            <person name="Wang Q."/>
            <person name="Zhang B."/>
            <person name="Ji P."/>
            <person name="Bell-Sakyi L."/>
            <person name="Cui X.M."/>
            <person name="Yuan T.T."/>
            <person name="Jiang B.G."/>
            <person name="Yang W.F."/>
            <person name="Lam T.T."/>
            <person name="Chang Q.C."/>
            <person name="Ding S.J."/>
            <person name="Wang X.J."/>
            <person name="Zhu J.G."/>
            <person name="Ruan X.D."/>
            <person name="Zhao L."/>
            <person name="Wei J.T."/>
            <person name="Ye R.Z."/>
            <person name="Que T.C."/>
            <person name="Du C.H."/>
            <person name="Zhou Y.H."/>
            <person name="Cheng J.X."/>
            <person name="Dai P.F."/>
            <person name="Guo W.B."/>
            <person name="Han X.H."/>
            <person name="Huang E.J."/>
            <person name="Li L.F."/>
            <person name="Wei W."/>
            <person name="Gao Y.C."/>
            <person name="Liu J.Z."/>
            <person name="Shao H.Z."/>
            <person name="Wang X."/>
            <person name="Wang C.C."/>
            <person name="Yang T.C."/>
            <person name="Huo Q.B."/>
            <person name="Li W."/>
            <person name="Chen H.Y."/>
            <person name="Chen S.E."/>
            <person name="Zhou L.G."/>
            <person name="Ni X.B."/>
            <person name="Tian J.H."/>
            <person name="Sheng Y."/>
            <person name="Liu T."/>
            <person name="Pan Y.S."/>
            <person name="Xia L.Y."/>
            <person name="Li J."/>
            <person name="Zhao F."/>
            <person name="Cao W.C."/>
        </authorList>
    </citation>
    <scope>NUCLEOTIDE SEQUENCE</scope>
    <source>
        <strain evidence="1">Rsan-2018</strain>
    </source>
</reference>
<comment type="caution">
    <text evidence="1">The sequence shown here is derived from an EMBL/GenBank/DDBJ whole genome shotgun (WGS) entry which is preliminary data.</text>
</comment>
<protein>
    <submittedName>
        <fullName evidence="1">Uncharacterized protein</fullName>
    </submittedName>
</protein>
<sequence>MLSQFLTGLRDPVRRFVLSRDPGTFDEAIDVAAREELNEKLLRNHTLPVRHVEESTDALEMR</sequence>
<keyword evidence="2" id="KW-1185">Reference proteome</keyword>
<accession>A0A9D4PT60</accession>
<reference evidence="1" key="2">
    <citation type="submission" date="2021-09" db="EMBL/GenBank/DDBJ databases">
        <authorList>
            <person name="Jia N."/>
            <person name="Wang J."/>
            <person name="Shi W."/>
            <person name="Du L."/>
            <person name="Sun Y."/>
            <person name="Zhan W."/>
            <person name="Jiang J."/>
            <person name="Wang Q."/>
            <person name="Zhang B."/>
            <person name="Ji P."/>
            <person name="Sakyi L.B."/>
            <person name="Cui X."/>
            <person name="Yuan T."/>
            <person name="Jiang B."/>
            <person name="Yang W."/>
            <person name="Lam T.T.-Y."/>
            <person name="Chang Q."/>
            <person name="Ding S."/>
            <person name="Wang X."/>
            <person name="Zhu J."/>
            <person name="Ruan X."/>
            <person name="Zhao L."/>
            <person name="Wei J."/>
            <person name="Que T."/>
            <person name="Du C."/>
            <person name="Cheng J."/>
            <person name="Dai P."/>
            <person name="Han X."/>
            <person name="Huang E."/>
            <person name="Gao Y."/>
            <person name="Liu J."/>
            <person name="Shao H."/>
            <person name="Ye R."/>
            <person name="Li L."/>
            <person name="Wei W."/>
            <person name="Wang X."/>
            <person name="Wang C."/>
            <person name="Huo Q."/>
            <person name="Li W."/>
            <person name="Guo W."/>
            <person name="Chen H."/>
            <person name="Chen S."/>
            <person name="Zhou L."/>
            <person name="Zhou L."/>
            <person name="Ni X."/>
            <person name="Tian J."/>
            <person name="Zhou Y."/>
            <person name="Sheng Y."/>
            <person name="Liu T."/>
            <person name="Pan Y."/>
            <person name="Xia L."/>
            <person name="Li J."/>
            <person name="Zhao F."/>
            <person name="Cao W."/>
        </authorList>
    </citation>
    <scope>NUCLEOTIDE SEQUENCE</scope>
    <source>
        <strain evidence="1">Rsan-2018</strain>
        <tissue evidence="1">Larvae</tissue>
    </source>
</reference>
<dbReference type="EMBL" id="JABSTV010001251">
    <property type="protein sequence ID" value="KAH7952548.1"/>
    <property type="molecule type" value="Genomic_DNA"/>
</dbReference>
<dbReference type="AlphaFoldDB" id="A0A9D4PT60"/>
<name>A0A9D4PT60_RHISA</name>